<dbReference type="InterPro" id="IPR005225">
    <property type="entry name" value="Small_GTP-bd"/>
</dbReference>
<dbReference type="InterPro" id="IPR027417">
    <property type="entry name" value="P-loop_NTPase"/>
</dbReference>
<dbReference type="PROSITE" id="PS51421">
    <property type="entry name" value="RAS"/>
    <property type="match status" value="1"/>
</dbReference>
<evidence type="ECO:0000313" key="5">
    <source>
        <dbReference type="RefSeq" id="XP_006824390.1"/>
    </source>
</evidence>
<dbReference type="PANTHER" id="PTHR46152">
    <property type="entry name" value="NF-KAPPA-B INHIBITOR-INTERACTING RAS-LIKE PROTEIN"/>
    <property type="match status" value="1"/>
</dbReference>
<evidence type="ECO:0000256" key="1">
    <source>
        <dbReference type="ARBA" id="ARBA00008094"/>
    </source>
</evidence>
<dbReference type="Pfam" id="PF00071">
    <property type="entry name" value="Ras"/>
    <property type="match status" value="1"/>
</dbReference>
<protein>
    <submittedName>
        <fullName evidence="5">NF-kappa-B inhibitor-interacting Ras-like protein 2-like</fullName>
    </submittedName>
</protein>
<evidence type="ECO:0000256" key="2">
    <source>
        <dbReference type="ARBA" id="ARBA00022741"/>
    </source>
</evidence>
<dbReference type="PANTHER" id="PTHR46152:SF3">
    <property type="entry name" value="NF-KAPPA-B INHIBITOR-INTERACTING RAS-LIKE PROTEIN"/>
    <property type="match status" value="1"/>
</dbReference>
<dbReference type="PRINTS" id="PR00449">
    <property type="entry name" value="RASTRNSFRMNG"/>
</dbReference>
<dbReference type="InterPro" id="IPR001806">
    <property type="entry name" value="Small_GTPase"/>
</dbReference>
<dbReference type="Proteomes" id="UP000694865">
    <property type="component" value="Unplaced"/>
</dbReference>
<dbReference type="Gene3D" id="3.40.50.300">
    <property type="entry name" value="P-loop containing nucleotide triphosphate hydrolases"/>
    <property type="match status" value="1"/>
</dbReference>
<keyword evidence="2" id="KW-0547">Nucleotide-binding</keyword>
<dbReference type="RefSeq" id="XP_006824390.1">
    <property type="nucleotide sequence ID" value="XM_006824327.1"/>
</dbReference>
<keyword evidence="4" id="KW-1185">Reference proteome</keyword>
<dbReference type="SMART" id="SM00173">
    <property type="entry name" value="RAS"/>
    <property type="match status" value="1"/>
</dbReference>
<reference evidence="5" key="1">
    <citation type="submission" date="2025-08" db="UniProtKB">
        <authorList>
            <consortium name="RefSeq"/>
        </authorList>
    </citation>
    <scope>IDENTIFICATION</scope>
    <source>
        <tissue evidence="5">Testes</tissue>
    </source>
</reference>
<dbReference type="SMART" id="SM00175">
    <property type="entry name" value="RAB"/>
    <property type="match status" value="1"/>
</dbReference>
<keyword evidence="3" id="KW-0342">GTP-binding</keyword>
<feature type="non-terminal residue" evidence="5">
    <location>
        <position position="145"/>
    </location>
</feature>
<comment type="similarity">
    <text evidence="1">Belongs to the small GTPase superfamily. Ras family. KappaB-Ras subfamily.</text>
</comment>
<dbReference type="NCBIfam" id="TIGR00231">
    <property type="entry name" value="small_GTP"/>
    <property type="match status" value="1"/>
</dbReference>
<evidence type="ECO:0000313" key="4">
    <source>
        <dbReference type="Proteomes" id="UP000694865"/>
    </source>
</evidence>
<evidence type="ECO:0000256" key="3">
    <source>
        <dbReference type="ARBA" id="ARBA00023134"/>
    </source>
</evidence>
<proteinExistence type="inferred from homology"/>
<sequence length="145" mass="16212">MGKISKVVVCGSPSVGKTAILEQAIYGSHIAGQSNDFPTVEDIYVSMIETERGVKEKVRFYDTGGLDSDVPELPKHYFTIADGFLLVYSITSRESFKQIDKLKKEIDKSRDKKEVSIVAVGNKVDLDHEREVDFTVATSWAHKEK</sequence>
<dbReference type="GeneID" id="102800724"/>
<organism evidence="4 5">
    <name type="scientific">Saccoglossus kowalevskii</name>
    <name type="common">Acorn worm</name>
    <dbReference type="NCBI Taxonomy" id="10224"/>
    <lineage>
        <taxon>Eukaryota</taxon>
        <taxon>Metazoa</taxon>
        <taxon>Hemichordata</taxon>
        <taxon>Enteropneusta</taxon>
        <taxon>Harrimaniidae</taxon>
        <taxon>Saccoglossus</taxon>
    </lineage>
</organism>
<dbReference type="PROSITE" id="PS51419">
    <property type="entry name" value="RAB"/>
    <property type="match status" value="1"/>
</dbReference>
<gene>
    <name evidence="5" type="primary">LOC102800724</name>
</gene>
<accession>A0ABM0MWJ9</accession>
<dbReference type="InterPro" id="IPR042227">
    <property type="entry name" value="KBRS"/>
</dbReference>
<name>A0ABM0MWJ9_SACKO</name>
<dbReference type="SUPFAM" id="SSF52540">
    <property type="entry name" value="P-loop containing nucleoside triphosphate hydrolases"/>
    <property type="match status" value="1"/>
</dbReference>